<evidence type="ECO:0000256" key="1">
    <source>
        <dbReference type="SAM" id="Phobius"/>
    </source>
</evidence>
<feature type="domain" description="HAMP" evidence="2">
    <location>
        <begin position="603"/>
        <end position="656"/>
    </location>
</feature>
<keyword evidence="1" id="KW-1133">Transmembrane helix</keyword>
<dbReference type="EMBL" id="CAKLDI010000001">
    <property type="protein sequence ID" value="CAH0533815.1"/>
    <property type="molecule type" value="Genomic_DNA"/>
</dbReference>
<feature type="transmembrane region" description="Helical" evidence="1">
    <location>
        <begin position="580"/>
        <end position="603"/>
    </location>
</feature>
<reference evidence="4" key="1">
    <citation type="submission" date="2021-11" db="EMBL/GenBank/DDBJ databases">
        <authorList>
            <person name="Rodrigo-Torres L."/>
            <person name="Arahal R. D."/>
            <person name="Lucena T."/>
        </authorList>
    </citation>
    <scope>NUCLEOTIDE SEQUENCE</scope>
    <source>
        <strain evidence="4">CECT 7929</strain>
    </source>
</reference>
<feature type="transmembrane region" description="Helical" evidence="1">
    <location>
        <begin position="12"/>
        <end position="38"/>
    </location>
</feature>
<gene>
    <name evidence="4" type="ORF">VST7929_01690</name>
</gene>
<keyword evidence="5" id="KW-1185">Reference proteome</keyword>
<dbReference type="PANTHER" id="PTHR45228">
    <property type="entry name" value="CYCLIC DI-GMP PHOSPHODIESTERASE TM_0186-RELATED"/>
    <property type="match status" value="1"/>
</dbReference>
<dbReference type="PROSITE" id="PS50885">
    <property type="entry name" value="HAMP"/>
    <property type="match status" value="1"/>
</dbReference>
<name>A0ABM8ZV17_9VIBR</name>
<evidence type="ECO:0008006" key="6">
    <source>
        <dbReference type="Google" id="ProtNLM"/>
    </source>
</evidence>
<dbReference type="InterPro" id="IPR006674">
    <property type="entry name" value="HD_domain"/>
</dbReference>
<dbReference type="Gene3D" id="6.10.340.10">
    <property type="match status" value="1"/>
</dbReference>
<dbReference type="Pfam" id="PF01966">
    <property type="entry name" value="HD"/>
    <property type="match status" value="1"/>
</dbReference>
<dbReference type="SMART" id="SM00062">
    <property type="entry name" value="PBPb"/>
    <property type="match status" value="1"/>
</dbReference>
<dbReference type="PROSITE" id="PS51832">
    <property type="entry name" value="HD_GYP"/>
    <property type="match status" value="1"/>
</dbReference>
<dbReference type="InterPro" id="IPR037522">
    <property type="entry name" value="HD_GYP_dom"/>
</dbReference>
<dbReference type="SUPFAM" id="SSF53850">
    <property type="entry name" value="Periplasmic binding protein-like II"/>
    <property type="match status" value="1"/>
</dbReference>
<feature type="domain" description="HD-GYP" evidence="3">
    <location>
        <begin position="829"/>
        <end position="1031"/>
    </location>
</feature>
<evidence type="ECO:0000259" key="3">
    <source>
        <dbReference type="PROSITE" id="PS51832"/>
    </source>
</evidence>
<dbReference type="SUPFAM" id="SSF109604">
    <property type="entry name" value="HD-domain/PDEase-like"/>
    <property type="match status" value="2"/>
</dbReference>
<evidence type="ECO:0000259" key="2">
    <source>
        <dbReference type="PROSITE" id="PS50885"/>
    </source>
</evidence>
<dbReference type="CDD" id="cd01007">
    <property type="entry name" value="PBP2_BvgS_HisK_like"/>
    <property type="match status" value="1"/>
</dbReference>
<evidence type="ECO:0000313" key="5">
    <source>
        <dbReference type="Proteomes" id="UP000838672"/>
    </source>
</evidence>
<dbReference type="PANTHER" id="PTHR45228:SF5">
    <property type="entry name" value="CYCLIC DI-GMP PHOSPHODIESTERASE VC_1348-RELATED"/>
    <property type="match status" value="1"/>
</dbReference>
<dbReference type="RefSeq" id="WP_237466233.1">
    <property type="nucleotide sequence ID" value="NZ_CAKLDI010000001.1"/>
</dbReference>
<dbReference type="Gene3D" id="1.10.3210.10">
    <property type="entry name" value="Hypothetical protein af1432"/>
    <property type="match status" value="2"/>
</dbReference>
<keyword evidence="1" id="KW-0812">Transmembrane</keyword>
<dbReference type="InterPro" id="IPR001638">
    <property type="entry name" value="Solute-binding_3/MltF_N"/>
</dbReference>
<protein>
    <recommendedName>
        <fullName evidence="6">Phosphohydrolase</fullName>
    </recommendedName>
</protein>
<keyword evidence="1" id="KW-0472">Membrane</keyword>
<dbReference type="InterPro" id="IPR003660">
    <property type="entry name" value="HAMP_dom"/>
</dbReference>
<dbReference type="SMART" id="SM00471">
    <property type="entry name" value="HDc"/>
    <property type="match status" value="1"/>
</dbReference>
<dbReference type="CDD" id="cd00077">
    <property type="entry name" value="HDc"/>
    <property type="match status" value="2"/>
</dbReference>
<dbReference type="Pfam" id="PF13487">
    <property type="entry name" value="HD_5"/>
    <property type="match status" value="1"/>
</dbReference>
<dbReference type="Proteomes" id="UP000838672">
    <property type="component" value="Unassembled WGS sequence"/>
</dbReference>
<accession>A0ABM8ZV17</accession>
<dbReference type="Gene3D" id="3.40.190.10">
    <property type="entry name" value="Periplasmic binding protein-like II"/>
    <property type="match status" value="2"/>
</dbReference>
<comment type="caution">
    <text evidence="4">The sequence shown here is derived from an EMBL/GenBank/DDBJ whole genome shotgun (WGS) entry which is preliminary data.</text>
</comment>
<dbReference type="Pfam" id="PF00497">
    <property type="entry name" value="SBP_bac_3"/>
    <property type="match status" value="1"/>
</dbReference>
<proteinExistence type="predicted"/>
<organism evidence="4 5">
    <name type="scientific">Vibrio stylophorae</name>
    <dbReference type="NCBI Taxonomy" id="659351"/>
    <lineage>
        <taxon>Bacteria</taxon>
        <taxon>Pseudomonadati</taxon>
        <taxon>Pseudomonadota</taxon>
        <taxon>Gammaproteobacteria</taxon>
        <taxon>Vibrionales</taxon>
        <taxon>Vibrionaceae</taxon>
        <taxon>Vibrio</taxon>
    </lineage>
</organism>
<sequence>MDAGIRTRKFSLRFTVGTLFLITTILTATIAISLQYYFTQQMAQEHVLAKLTRSSRQVSDHIQQIETSASSSAKILRSISVASPEGFSEQHTRDIFIQVLIDNPLFYSLYYGNKNEDFYQIINLDSSPQVRDRIQAHHSDRWVIIDIQGTGEQRQRKTQFLNSNLQLRKETYEPSNFYPTQRPWFHAAPPNDVYKTAPYLFKHLQITGQTYSTRSQRSVIGVDIVLSSISEKLNADYLGFEQTPSVEAFVFSQNGQIIASNQKQTFANKIQARPHLILTDEQKTTIARTPILRLSNQNDWAPYDFSRAGEPQGYAIDRLKMIADITGLEFEFVNGFNPKVLAHQFSQQKIDFLHGITPADANQLLSVELFKSPLAIAQLKPNQNPNDLLQLSDLKNKTIAIVEGRGIAQWIEQTLNHQDMAIQWLKVDNLAQAQINVRQGKADLLIDSQLALMKMPQPPGQAPLLQQPLINLPPMPIYLWLSAQHAALQPIVDAANQAISTEQQQLLSSRWLNQNTARQGQVPYPKLMQIAQDPQQHHQMILSQNGRHFFYISPVSHKEDEFFAVAIPSTMITQLVWQKLYTAIAITLAVMLMLLPLAWAFGAPIVRPISKLRQETDKVKNRQFDQVTLINSRIREVHELSLSMVEMAQKLKLQAQERENFVEAFIKIIAQAIDDKSPYTGGHCRRVPELGMILADIVEQCDEGKFASFHFANEQERREFRIAAWLHDCGKITTPEHIVDKGTKLEVNYNRIHEIRTRFEVLWRDAEIDYLISQLDGSMSQAQAAEKRLKRQNQLQQEFATIARANIGSEYMSADKITQIQTIGQQTWVRHFDNRLGLSPFEEQQHKDASTTFPVVETLLADKPEHIIARTGTSKFDPKFGIKMQVPEHLYNHGELYNLTIQRGTLTAEDRFKINEHMISGIKMLEAMPFPPELARVPRYASTHHETMDGKGYPRQLNQRDLSIAERILMIADIFEALTAADRPYKKAKPYSVAIDIMYQMAKNKKIDESLFLLFLQQGGFEQYARIFLPDEQLDIEHVDIKRYQMPQPAKHPST</sequence>
<dbReference type="InterPro" id="IPR052020">
    <property type="entry name" value="Cyclic_di-GMP/3'3'-cGAMP_PDE"/>
</dbReference>
<dbReference type="InterPro" id="IPR003607">
    <property type="entry name" value="HD/PDEase_dom"/>
</dbReference>
<evidence type="ECO:0000313" key="4">
    <source>
        <dbReference type="EMBL" id="CAH0533815.1"/>
    </source>
</evidence>
<dbReference type="Gene3D" id="3.30.450.20">
    <property type="entry name" value="PAS domain"/>
    <property type="match status" value="1"/>
</dbReference>